<dbReference type="EMBL" id="BMJQ01000004">
    <property type="protein sequence ID" value="GGF14303.1"/>
    <property type="molecule type" value="Genomic_DNA"/>
</dbReference>
<name>A0A8J3E386_9PROT</name>
<keyword evidence="3" id="KW-1185">Reference proteome</keyword>
<evidence type="ECO:0000313" key="3">
    <source>
        <dbReference type="Proteomes" id="UP000646365"/>
    </source>
</evidence>
<accession>A0A8J3E386</accession>
<proteinExistence type="predicted"/>
<comment type="caution">
    <text evidence="2">The sequence shown here is derived from an EMBL/GenBank/DDBJ whole genome shotgun (WGS) entry which is preliminary data.</text>
</comment>
<sequence>MRRFFACSSGGVAVSTAFLLTMLIGLTGLAAEASLWFQTKRSMQGAADAAAVSAARALTAGTGSCVSGSACSWTPGLNGLSVAAEDGWKNSGTNGVQVTVVSPPTKSGSPFYGNANAVEVWITQTQTIMLGSALNVSAPKIGAYAIAVSTTTQTEGADCVLALANDPAAVTVTGVGDLSANCGIAIDGGKDQNVSGTPQGGISFNGSKAKVNITNLVVASISTNCPSASHCFLYNSSSVLPASSVITSTATVDPYASMVFPTPPLGVQSATVSAQGSGYTNGTRTFTVTGGTGTAAKITATVSGGKVTAITGISDPGAYTAMPTSPATATPDTGGGSGAKFTLTEGCFTWAGTAIPGRKYCSINLNGSGTTNFPAGSYYIAGGDGGCQGFCVSSAQATVTSDNAGVTFYLTHGEGSGTYGTSSYATIGVTSGTITLCAPGTSCGTGCSGTCVLFFQDRAAPASTSNGAPSSTNNTFAGNGQRTFSGLIYMPEQTITMQGTSGISGCTGLVAKYVSVGGTPSFTNGCLPGNGIGGGTITTTSLSE</sequence>
<reference evidence="2" key="2">
    <citation type="submission" date="2020-09" db="EMBL/GenBank/DDBJ databases">
        <authorList>
            <person name="Sun Q."/>
            <person name="Zhou Y."/>
        </authorList>
    </citation>
    <scope>NUCLEOTIDE SEQUENCE</scope>
    <source>
        <strain evidence="2">CGMCC 1.15725</strain>
    </source>
</reference>
<dbReference type="RefSeq" id="WP_189045133.1">
    <property type="nucleotide sequence ID" value="NZ_BMJQ01000004.1"/>
</dbReference>
<reference evidence="2" key="1">
    <citation type="journal article" date="2014" name="Int. J. Syst. Evol. Microbiol.">
        <title>Complete genome sequence of Corynebacterium casei LMG S-19264T (=DSM 44701T), isolated from a smear-ripened cheese.</title>
        <authorList>
            <consortium name="US DOE Joint Genome Institute (JGI-PGF)"/>
            <person name="Walter F."/>
            <person name="Albersmeier A."/>
            <person name="Kalinowski J."/>
            <person name="Ruckert C."/>
        </authorList>
    </citation>
    <scope>NUCLEOTIDE SEQUENCE</scope>
    <source>
        <strain evidence="2">CGMCC 1.15725</strain>
    </source>
</reference>
<protein>
    <recommendedName>
        <fullName evidence="1">Putative Flp pilus-assembly TadG-like N-terminal domain-containing protein</fullName>
    </recommendedName>
</protein>
<dbReference type="Proteomes" id="UP000646365">
    <property type="component" value="Unassembled WGS sequence"/>
</dbReference>
<dbReference type="AlphaFoldDB" id="A0A8J3E386"/>
<organism evidence="2 3">
    <name type="scientific">Aliidongia dinghuensis</name>
    <dbReference type="NCBI Taxonomy" id="1867774"/>
    <lineage>
        <taxon>Bacteria</taxon>
        <taxon>Pseudomonadati</taxon>
        <taxon>Pseudomonadota</taxon>
        <taxon>Alphaproteobacteria</taxon>
        <taxon>Rhodospirillales</taxon>
        <taxon>Dongiaceae</taxon>
        <taxon>Aliidongia</taxon>
    </lineage>
</organism>
<dbReference type="Pfam" id="PF13400">
    <property type="entry name" value="Tad"/>
    <property type="match status" value="1"/>
</dbReference>
<gene>
    <name evidence="2" type="ORF">GCM10011611_20090</name>
</gene>
<evidence type="ECO:0000259" key="1">
    <source>
        <dbReference type="Pfam" id="PF13400"/>
    </source>
</evidence>
<feature type="domain" description="Putative Flp pilus-assembly TadG-like N-terminal" evidence="1">
    <location>
        <begin position="10"/>
        <end position="57"/>
    </location>
</feature>
<dbReference type="InterPro" id="IPR028087">
    <property type="entry name" value="Tad_N"/>
</dbReference>
<evidence type="ECO:0000313" key="2">
    <source>
        <dbReference type="EMBL" id="GGF14303.1"/>
    </source>
</evidence>